<dbReference type="InterPro" id="IPR029060">
    <property type="entry name" value="PIN-like_dom_sf"/>
</dbReference>
<evidence type="ECO:0000256" key="3">
    <source>
        <dbReference type="ARBA" id="ARBA00022722"/>
    </source>
</evidence>
<dbReference type="Gene3D" id="3.40.50.1010">
    <property type="entry name" value="5'-nuclease"/>
    <property type="match status" value="1"/>
</dbReference>
<dbReference type="AlphaFoldDB" id="A0A951UW83"/>
<evidence type="ECO:0000256" key="1">
    <source>
        <dbReference type="ARBA" id="ARBA00001946"/>
    </source>
</evidence>
<evidence type="ECO:0000259" key="8">
    <source>
        <dbReference type="Pfam" id="PF01850"/>
    </source>
</evidence>
<keyword evidence="5" id="KW-0378">Hydrolase</keyword>
<accession>A0A951UW83</accession>
<evidence type="ECO:0000256" key="5">
    <source>
        <dbReference type="ARBA" id="ARBA00022801"/>
    </source>
</evidence>
<dbReference type="SUPFAM" id="SSF88723">
    <property type="entry name" value="PIN domain-like"/>
    <property type="match status" value="1"/>
</dbReference>
<sequence>MEYLLDTDICIYWLKGREIIRNKILSVGLSNVAICSITVAELYYGAYNSSRIEENLTRAERFISNIAVISLDNDALRCFGELKTQLRKLGQPVADFDLLIASVAITESLILVTNNTRHYNRINEIQLENWALP</sequence>
<evidence type="ECO:0000256" key="6">
    <source>
        <dbReference type="ARBA" id="ARBA00022842"/>
    </source>
</evidence>
<comment type="caution">
    <text evidence="9">The sequence shown here is derived from an EMBL/GenBank/DDBJ whole genome shotgun (WGS) entry which is preliminary data.</text>
</comment>
<evidence type="ECO:0000256" key="4">
    <source>
        <dbReference type="ARBA" id="ARBA00022723"/>
    </source>
</evidence>
<dbReference type="InterPro" id="IPR050556">
    <property type="entry name" value="Type_II_TA_system_RNase"/>
</dbReference>
<keyword evidence="3" id="KW-0540">Nuclease</keyword>
<dbReference type="Pfam" id="PF01850">
    <property type="entry name" value="PIN"/>
    <property type="match status" value="1"/>
</dbReference>
<keyword evidence="2" id="KW-1277">Toxin-antitoxin system</keyword>
<protein>
    <submittedName>
        <fullName evidence="9">Type II toxin-antitoxin system VapC family toxin</fullName>
    </submittedName>
</protein>
<feature type="domain" description="PIN" evidence="8">
    <location>
        <begin position="3"/>
        <end position="119"/>
    </location>
</feature>
<keyword evidence="4" id="KW-0479">Metal-binding</keyword>
<dbReference type="Proteomes" id="UP000729701">
    <property type="component" value="Unassembled WGS sequence"/>
</dbReference>
<proteinExistence type="inferred from homology"/>
<dbReference type="EMBL" id="JAHHGZ010000023">
    <property type="protein sequence ID" value="MBW4669705.1"/>
    <property type="molecule type" value="Genomic_DNA"/>
</dbReference>
<dbReference type="InterPro" id="IPR002716">
    <property type="entry name" value="PIN_dom"/>
</dbReference>
<dbReference type="GO" id="GO:0004518">
    <property type="term" value="F:nuclease activity"/>
    <property type="evidence" value="ECO:0007669"/>
    <property type="project" value="UniProtKB-KW"/>
</dbReference>
<dbReference type="CDD" id="cd18742">
    <property type="entry name" value="PIN_VapC4-5_FitB-like"/>
    <property type="match status" value="1"/>
</dbReference>
<evidence type="ECO:0000256" key="2">
    <source>
        <dbReference type="ARBA" id="ARBA00022649"/>
    </source>
</evidence>
<name>A0A951UW83_9CYAN</name>
<dbReference type="PANTHER" id="PTHR33653:SF1">
    <property type="entry name" value="RIBONUCLEASE VAPC2"/>
    <property type="match status" value="1"/>
</dbReference>
<organism evidence="9 10">
    <name type="scientific">Cyanomargarita calcarea GSE-NOS-MK-12-04C</name>
    <dbReference type="NCBI Taxonomy" id="2839659"/>
    <lineage>
        <taxon>Bacteria</taxon>
        <taxon>Bacillati</taxon>
        <taxon>Cyanobacteriota</taxon>
        <taxon>Cyanophyceae</taxon>
        <taxon>Nostocales</taxon>
        <taxon>Cyanomargaritaceae</taxon>
        <taxon>Cyanomargarita</taxon>
    </lineage>
</organism>
<reference evidence="9" key="1">
    <citation type="submission" date="2021-05" db="EMBL/GenBank/DDBJ databases">
        <authorList>
            <person name="Pietrasiak N."/>
            <person name="Ward R."/>
            <person name="Stajich J.E."/>
            <person name="Kurbessoian T."/>
        </authorList>
    </citation>
    <scope>NUCLEOTIDE SEQUENCE</scope>
    <source>
        <strain evidence="9">GSE-NOS-MK-12-04C</strain>
    </source>
</reference>
<reference evidence="9" key="2">
    <citation type="journal article" date="2022" name="Microbiol. Resour. Announc.">
        <title>Metagenome Sequencing to Explore Phylogenomics of Terrestrial Cyanobacteria.</title>
        <authorList>
            <person name="Ward R.D."/>
            <person name="Stajich J.E."/>
            <person name="Johansen J.R."/>
            <person name="Huntemann M."/>
            <person name="Clum A."/>
            <person name="Foster B."/>
            <person name="Foster B."/>
            <person name="Roux S."/>
            <person name="Palaniappan K."/>
            <person name="Varghese N."/>
            <person name="Mukherjee S."/>
            <person name="Reddy T.B.K."/>
            <person name="Daum C."/>
            <person name="Copeland A."/>
            <person name="Chen I.A."/>
            <person name="Ivanova N.N."/>
            <person name="Kyrpides N.C."/>
            <person name="Shapiro N."/>
            <person name="Eloe-Fadrosh E.A."/>
            <person name="Pietrasiak N."/>
        </authorList>
    </citation>
    <scope>NUCLEOTIDE SEQUENCE</scope>
    <source>
        <strain evidence="9">GSE-NOS-MK-12-04C</strain>
    </source>
</reference>
<dbReference type="PANTHER" id="PTHR33653">
    <property type="entry name" value="RIBONUCLEASE VAPC2"/>
    <property type="match status" value="1"/>
</dbReference>
<dbReference type="GO" id="GO:0046872">
    <property type="term" value="F:metal ion binding"/>
    <property type="evidence" value="ECO:0007669"/>
    <property type="project" value="UniProtKB-KW"/>
</dbReference>
<evidence type="ECO:0000313" key="9">
    <source>
        <dbReference type="EMBL" id="MBW4669705.1"/>
    </source>
</evidence>
<keyword evidence="6" id="KW-0460">Magnesium</keyword>
<evidence type="ECO:0000313" key="10">
    <source>
        <dbReference type="Proteomes" id="UP000729701"/>
    </source>
</evidence>
<gene>
    <name evidence="9" type="ORF">KME60_20385</name>
</gene>
<comment type="cofactor">
    <cofactor evidence="1">
        <name>Mg(2+)</name>
        <dbReference type="ChEBI" id="CHEBI:18420"/>
    </cofactor>
</comment>
<dbReference type="GO" id="GO:0016787">
    <property type="term" value="F:hydrolase activity"/>
    <property type="evidence" value="ECO:0007669"/>
    <property type="project" value="UniProtKB-KW"/>
</dbReference>
<comment type="similarity">
    <text evidence="7">Belongs to the PINc/VapC protein family.</text>
</comment>
<evidence type="ECO:0000256" key="7">
    <source>
        <dbReference type="ARBA" id="ARBA00038093"/>
    </source>
</evidence>